<evidence type="ECO:0000313" key="2">
    <source>
        <dbReference type="Proteomes" id="UP000193144"/>
    </source>
</evidence>
<dbReference type="EMBL" id="MCFA01000010">
    <property type="protein sequence ID" value="ORY17829.1"/>
    <property type="molecule type" value="Genomic_DNA"/>
</dbReference>
<reference evidence="1 2" key="1">
    <citation type="submission" date="2016-07" db="EMBL/GenBank/DDBJ databases">
        <title>Pervasive Adenine N6-methylation of Active Genes in Fungi.</title>
        <authorList>
            <consortium name="DOE Joint Genome Institute"/>
            <person name="Mondo S.J."/>
            <person name="Dannebaum R.O."/>
            <person name="Kuo R.C."/>
            <person name="Labutti K."/>
            <person name="Haridas S."/>
            <person name="Kuo A."/>
            <person name="Salamov A."/>
            <person name="Ahrendt S.R."/>
            <person name="Lipzen A."/>
            <person name="Sullivan W."/>
            <person name="Andreopoulos W.B."/>
            <person name="Clum A."/>
            <person name="Lindquist E."/>
            <person name="Daum C."/>
            <person name="Ramamoorthy G.K."/>
            <person name="Gryganskyi A."/>
            <person name="Culley D."/>
            <person name="Magnuson J.K."/>
            <person name="James T.Y."/>
            <person name="O'Malley M.A."/>
            <person name="Stajich J.E."/>
            <person name="Spatafora J.W."/>
            <person name="Visel A."/>
            <person name="Grigoriev I.V."/>
        </authorList>
    </citation>
    <scope>NUCLEOTIDE SEQUENCE [LARGE SCALE GENOMIC DNA]</scope>
    <source>
        <strain evidence="1 2">CBS 115471</strain>
    </source>
</reference>
<gene>
    <name evidence="1" type="ORF">BCR34DRAFT_10033</name>
</gene>
<sequence>MIEVDYSRDFLDLACEAGRNILAGGGWDLLRMANHKRKHTDWPSWLPDWSSPQKHTWFTLDNQRLPKAAEGIMLYRECPGDAICLHDDRRSLVLQGHILGSVVASSADYINEDPESECYKAYTKEDIGPEKFVTCGDHFYQRISSWIDACTSHFKDVDFNEQLVSLLCRFALSYYTTRDPRYEGKLRESHLLSGGSRLWNDELCYPGLEINHWLRRHSISLTSNGFLVANLERL</sequence>
<protein>
    <submittedName>
        <fullName evidence="1">Uncharacterized protein</fullName>
    </submittedName>
</protein>
<accession>A0A1Y2A5N6</accession>
<name>A0A1Y2A5N6_9PLEO</name>
<comment type="caution">
    <text evidence="1">The sequence shown here is derived from an EMBL/GenBank/DDBJ whole genome shotgun (WGS) entry which is preliminary data.</text>
</comment>
<evidence type="ECO:0000313" key="1">
    <source>
        <dbReference type="EMBL" id="ORY17829.1"/>
    </source>
</evidence>
<organism evidence="1 2">
    <name type="scientific">Clohesyomyces aquaticus</name>
    <dbReference type="NCBI Taxonomy" id="1231657"/>
    <lineage>
        <taxon>Eukaryota</taxon>
        <taxon>Fungi</taxon>
        <taxon>Dikarya</taxon>
        <taxon>Ascomycota</taxon>
        <taxon>Pezizomycotina</taxon>
        <taxon>Dothideomycetes</taxon>
        <taxon>Pleosporomycetidae</taxon>
        <taxon>Pleosporales</taxon>
        <taxon>Lindgomycetaceae</taxon>
        <taxon>Clohesyomyces</taxon>
    </lineage>
</organism>
<dbReference type="Proteomes" id="UP000193144">
    <property type="component" value="Unassembled WGS sequence"/>
</dbReference>
<dbReference type="AlphaFoldDB" id="A0A1Y2A5N6"/>
<keyword evidence="2" id="KW-1185">Reference proteome</keyword>
<proteinExistence type="predicted"/>